<evidence type="ECO:0000313" key="4">
    <source>
        <dbReference type="Proteomes" id="UP001313282"/>
    </source>
</evidence>
<dbReference type="AlphaFoldDB" id="A0AAN8MHU9"/>
<feature type="region of interest" description="Disordered" evidence="1">
    <location>
        <begin position="491"/>
        <end position="510"/>
    </location>
</feature>
<organism evidence="3 4">
    <name type="scientific">Orbilia javanica</name>
    <dbReference type="NCBI Taxonomy" id="47235"/>
    <lineage>
        <taxon>Eukaryota</taxon>
        <taxon>Fungi</taxon>
        <taxon>Dikarya</taxon>
        <taxon>Ascomycota</taxon>
        <taxon>Pezizomycotina</taxon>
        <taxon>Orbiliomycetes</taxon>
        <taxon>Orbiliales</taxon>
        <taxon>Orbiliaceae</taxon>
        <taxon>Orbilia</taxon>
    </lineage>
</organism>
<feature type="compositionally biased region" description="Low complexity" evidence="1">
    <location>
        <begin position="145"/>
        <end position="155"/>
    </location>
</feature>
<feature type="compositionally biased region" description="Basic and acidic residues" evidence="1">
    <location>
        <begin position="675"/>
        <end position="684"/>
    </location>
</feature>
<evidence type="ECO:0000313" key="3">
    <source>
        <dbReference type="EMBL" id="KAK6334877.1"/>
    </source>
</evidence>
<feature type="compositionally biased region" description="Low complexity" evidence="1">
    <location>
        <begin position="250"/>
        <end position="260"/>
    </location>
</feature>
<feature type="compositionally biased region" description="Basic and acidic residues" evidence="1">
    <location>
        <begin position="117"/>
        <end position="131"/>
    </location>
</feature>
<comment type="caution">
    <text evidence="3">The sequence shown here is derived from an EMBL/GenBank/DDBJ whole genome shotgun (WGS) entry which is preliminary data.</text>
</comment>
<feature type="compositionally biased region" description="Low complexity" evidence="1">
    <location>
        <begin position="336"/>
        <end position="349"/>
    </location>
</feature>
<feature type="region of interest" description="Disordered" evidence="1">
    <location>
        <begin position="587"/>
        <end position="651"/>
    </location>
</feature>
<feature type="region of interest" description="Disordered" evidence="1">
    <location>
        <begin position="1"/>
        <end position="477"/>
    </location>
</feature>
<feature type="compositionally biased region" description="Basic and acidic residues" evidence="1">
    <location>
        <begin position="451"/>
        <end position="464"/>
    </location>
</feature>
<feature type="compositionally biased region" description="Basic residues" evidence="1">
    <location>
        <begin position="393"/>
        <end position="402"/>
    </location>
</feature>
<feature type="compositionally biased region" description="Basic and acidic residues" evidence="1">
    <location>
        <begin position="351"/>
        <end position="364"/>
    </location>
</feature>
<feature type="compositionally biased region" description="Acidic residues" evidence="1">
    <location>
        <begin position="86"/>
        <end position="96"/>
    </location>
</feature>
<dbReference type="Pfam" id="PF07814">
    <property type="entry name" value="WAPL"/>
    <property type="match status" value="1"/>
</dbReference>
<feature type="compositionally biased region" description="Basic and acidic residues" evidence="1">
    <location>
        <begin position="403"/>
        <end position="423"/>
    </location>
</feature>
<evidence type="ECO:0000256" key="1">
    <source>
        <dbReference type="SAM" id="MobiDB-lite"/>
    </source>
</evidence>
<keyword evidence="4" id="KW-1185">Reference proteome</keyword>
<feature type="compositionally biased region" description="Basic and acidic residues" evidence="1">
    <location>
        <begin position="214"/>
        <end position="223"/>
    </location>
</feature>
<dbReference type="InterPro" id="IPR011989">
    <property type="entry name" value="ARM-like"/>
</dbReference>
<feature type="compositionally biased region" description="Basic and acidic residues" evidence="1">
    <location>
        <begin position="16"/>
        <end position="33"/>
    </location>
</feature>
<sequence length="1193" mass="131932">MRDRKSYRGARSSAGIKDEYNDVFKARALEKKGASSTTPAKQQTTESKDSKTGSDTTPTMNLAKRKRTSYEQKLVKNTKTPKTDVYDMDSSDEEVLERDLKKSKPTPTAAPTANAYQKERPKKQLKDKVFEIETSEEEVIEPLKTKSTGTSSSATNYRQRTEQNIKSKSTSMSYPQPLATKAKRDSEKVESTEKRLKTVSQTKPVASNPVAESRTGENPDATKQRKLASSKPTPESRDSDISDATKQQKKPVSSKPVAKPIAKPVAGSQQPKQSATKPVTEAQSVKATNGRNVASPVTIGSDSDSDPVIGGTARRNPPTATVTTKFTKPKEEITSKSVKAPTTTVATKSTKSKEDAISKSDKAPPKVALKLATKTEKRRARDLSDSESDYVAKPKHQKKQKPSPKETTVKRKKAEESDDESARRPAKKRQPRGTKDSDLLNPTLARNVGNKRNETTSKKTERAPRASVEADEPAKPDFVYDHAADLSYAVMSPPEKSKVPTLNKEPSAVEMPSGLAELIESRVAEIEEAPAKKVKKQLAKPQPRRKSVEEELIDLAANEIIPDSTRSKDEDLQAQIHSAMFAADYGVRTTRSKFRNEGAAKKSYGVSQRTMRQPVTEEEQRADDKLELDRSREEAAREATKKAYYEDVSRREKEKAAAAAAAEAEIGKGAKKGKKVADKKKEAAKANGKKSSAYDMPEDEDDGPKVLSRHELLQKGRHQRVLNEINALMEDAQKENPTRRSSILDIAYRMSNNTESGKEFTTKFRLNGYSAKLFQNLESETDALTRIGYGWTLFILLNEDRYSGYAVELMHENGGFEMLKVMLEDDEDMEVLARSSVLKLSLQINLVTGKLRNRLLDCRFIRDDVPGSFSQRYVALMIINTLLKNVSKDEGRKLILSSFDPRTFVEILGPLTGHTSTPGGKALTNFVLAASILSHYAQGARIYRALDDGLEPSHQAVLADLLPTVLGWNTQPQMRGGDRIKELQTAVLKLCIDRTNDAPATCTSVADHKNGLTSIVEACTTQFGKLGGGGRDEDVDISRDVDILVLATILLSNMLEFSETARMLLRIQLSEDVPLIMGLMGVFRQRHNRLELAESVEETHLNVAFGYLTVALAYACREYDLRVEVRSLLGGNLGPLVVAVRQFRDQNKALEDREAAASQDVMLDIAFGEAAPSRFSYTARLEDILAELESYSS</sequence>
<proteinExistence type="predicted"/>
<evidence type="ECO:0000259" key="2">
    <source>
        <dbReference type="Pfam" id="PF07814"/>
    </source>
</evidence>
<feature type="compositionally biased region" description="Basic and acidic residues" evidence="1">
    <location>
        <begin position="618"/>
        <end position="651"/>
    </location>
</feature>
<feature type="compositionally biased region" description="Basic and acidic residues" evidence="1">
    <location>
        <begin position="182"/>
        <end position="196"/>
    </location>
</feature>
<feature type="region of interest" description="Disordered" evidence="1">
    <location>
        <begin position="663"/>
        <end position="704"/>
    </location>
</feature>
<protein>
    <recommendedName>
        <fullName evidence="2">Wings apart-like protein C-terminal domain-containing protein</fullName>
    </recommendedName>
</protein>
<dbReference type="InterPro" id="IPR022771">
    <property type="entry name" value="WAPL_C"/>
</dbReference>
<feature type="domain" description="Wings apart-like protein C-terminal" evidence="2">
    <location>
        <begin position="708"/>
        <end position="1060"/>
    </location>
</feature>
<dbReference type="Gene3D" id="1.25.10.10">
    <property type="entry name" value="Leucine-rich Repeat Variant"/>
    <property type="match status" value="2"/>
</dbReference>
<accession>A0AAN8MHU9</accession>
<reference evidence="3 4" key="1">
    <citation type="submission" date="2019-10" db="EMBL/GenBank/DDBJ databases">
        <authorList>
            <person name="Palmer J.M."/>
        </authorList>
    </citation>
    <scope>NUCLEOTIDE SEQUENCE [LARGE SCALE GENOMIC DNA]</scope>
    <source>
        <strain evidence="3 4">TWF718</strain>
    </source>
</reference>
<name>A0AAN8MHU9_9PEZI</name>
<feature type="compositionally biased region" description="Basic and acidic residues" evidence="1">
    <location>
        <begin position="373"/>
        <end position="384"/>
    </location>
</feature>
<gene>
    <name evidence="3" type="ORF">TWF718_010322</name>
</gene>
<dbReference type="Proteomes" id="UP001313282">
    <property type="component" value="Unassembled WGS sequence"/>
</dbReference>
<feature type="compositionally biased region" description="Polar residues" evidence="1">
    <location>
        <begin position="267"/>
        <end position="292"/>
    </location>
</feature>
<dbReference type="EMBL" id="JAVHNR010000008">
    <property type="protein sequence ID" value="KAK6334877.1"/>
    <property type="molecule type" value="Genomic_DNA"/>
</dbReference>
<feature type="compositionally biased region" description="Polar residues" evidence="1">
    <location>
        <begin position="34"/>
        <end position="45"/>
    </location>
</feature>